<comment type="caution">
    <text evidence="7">The sequence shown here is derived from an EMBL/GenBank/DDBJ whole genome shotgun (WGS) entry which is preliminary data.</text>
</comment>
<evidence type="ECO:0000256" key="6">
    <source>
        <dbReference type="SAM" id="Phobius"/>
    </source>
</evidence>
<feature type="transmembrane region" description="Helical" evidence="6">
    <location>
        <begin position="220"/>
        <end position="238"/>
    </location>
</feature>
<evidence type="ECO:0000313" key="8">
    <source>
        <dbReference type="Proteomes" id="UP001156140"/>
    </source>
</evidence>
<keyword evidence="2" id="KW-1003">Cell membrane</keyword>
<name>A0AA41UB31_9HYPH</name>
<evidence type="ECO:0000313" key="7">
    <source>
        <dbReference type="EMBL" id="MCI0126672.1"/>
    </source>
</evidence>
<evidence type="ECO:0000256" key="4">
    <source>
        <dbReference type="ARBA" id="ARBA00022989"/>
    </source>
</evidence>
<feature type="transmembrane region" description="Helical" evidence="6">
    <location>
        <begin position="131"/>
        <end position="149"/>
    </location>
</feature>
<dbReference type="RefSeq" id="WP_035033688.1">
    <property type="nucleotide sequence ID" value="NZ_JAKETQ010000001.1"/>
</dbReference>
<accession>A0AA41UB31</accession>
<feature type="transmembrane region" description="Helical" evidence="6">
    <location>
        <begin position="12"/>
        <end position="36"/>
    </location>
</feature>
<gene>
    <name evidence="7" type="ORF">ML536_07515</name>
</gene>
<comment type="subcellular location">
    <subcellularLocation>
        <location evidence="1">Cell membrane</location>
        <topology evidence="1">Multi-pass membrane protein</topology>
    </subcellularLocation>
</comment>
<dbReference type="PANTHER" id="PTHR30294">
    <property type="entry name" value="MEMBRANE COMPONENT OF ABC TRANSPORTER YHHJ-RELATED"/>
    <property type="match status" value="1"/>
</dbReference>
<dbReference type="GO" id="GO:0140359">
    <property type="term" value="F:ABC-type transporter activity"/>
    <property type="evidence" value="ECO:0007669"/>
    <property type="project" value="InterPro"/>
</dbReference>
<organism evidence="7 8">
    <name type="scientific">Paradevosia shaoguanensis</name>
    <dbReference type="NCBI Taxonomy" id="1335043"/>
    <lineage>
        <taxon>Bacteria</taxon>
        <taxon>Pseudomonadati</taxon>
        <taxon>Pseudomonadota</taxon>
        <taxon>Alphaproteobacteria</taxon>
        <taxon>Hyphomicrobiales</taxon>
        <taxon>Devosiaceae</taxon>
        <taxon>Paradevosia</taxon>
    </lineage>
</organism>
<evidence type="ECO:0000256" key="5">
    <source>
        <dbReference type="ARBA" id="ARBA00023136"/>
    </source>
</evidence>
<dbReference type="GO" id="GO:0005886">
    <property type="term" value="C:plasma membrane"/>
    <property type="evidence" value="ECO:0007669"/>
    <property type="project" value="UniProtKB-SubCell"/>
</dbReference>
<proteinExistence type="predicted"/>
<dbReference type="PANTHER" id="PTHR30294:SF29">
    <property type="entry name" value="MULTIDRUG ABC TRANSPORTER PERMEASE YBHS-RELATED"/>
    <property type="match status" value="1"/>
</dbReference>
<protein>
    <submittedName>
        <fullName evidence="7">ABC transporter permease</fullName>
    </submittedName>
</protein>
<feature type="transmembrane region" description="Helical" evidence="6">
    <location>
        <begin position="95"/>
        <end position="119"/>
    </location>
</feature>
<dbReference type="Pfam" id="PF12679">
    <property type="entry name" value="ABC2_membrane_2"/>
    <property type="match status" value="1"/>
</dbReference>
<dbReference type="InterPro" id="IPR051449">
    <property type="entry name" value="ABC-2_transporter_component"/>
</dbReference>
<keyword evidence="3 6" id="KW-0812">Transmembrane</keyword>
<dbReference type="Proteomes" id="UP001156140">
    <property type="component" value="Unassembled WGS sequence"/>
</dbReference>
<evidence type="ECO:0000256" key="2">
    <source>
        <dbReference type="ARBA" id="ARBA00022475"/>
    </source>
</evidence>
<keyword evidence="5 6" id="KW-0472">Membrane</keyword>
<reference evidence="7" key="1">
    <citation type="submission" date="2022-03" db="EMBL/GenBank/DDBJ databases">
        <title>The complete genome sequence of a Methyloterrigena soli.</title>
        <authorList>
            <person name="Zi Z."/>
        </authorList>
    </citation>
    <scope>NUCLEOTIDE SEQUENCE</scope>
    <source>
        <strain evidence="7">M48</strain>
    </source>
</reference>
<feature type="transmembrane region" description="Helical" evidence="6">
    <location>
        <begin position="156"/>
        <end position="177"/>
    </location>
</feature>
<evidence type="ECO:0000256" key="1">
    <source>
        <dbReference type="ARBA" id="ARBA00004651"/>
    </source>
</evidence>
<sequence length="244" mass="26555">MNGILVVARREFFSYFSSALAVVFIGVFVAANGAATFFVSDFFGRGQADLTAFFSYHPWLLAVLMPAIGMRLWAEERRAGTLELLLTLPVTVWQLVLGKFLAGWAFAALALAMTIPIWITVNYLGEPDNGVILASYIGSLLMAGAYLALSCCISALTGNVVTAFVLSVAASILMLMFTQESLLTLLPTWAAGFATDFASGISFSRHFDAITRGVLEFGDVLFFVSFIALLLFLNCQVLEARRDR</sequence>
<feature type="transmembrane region" description="Helical" evidence="6">
    <location>
        <begin position="56"/>
        <end position="74"/>
    </location>
</feature>
<evidence type="ECO:0000256" key="3">
    <source>
        <dbReference type="ARBA" id="ARBA00022692"/>
    </source>
</evidence>
<dbReference type="EMBL" id="JALAZD010000001">
    <property type="protein sequence ID" value="MCI0126672.1"/>
    <property type="molecule type" value="Genomic_DNA"/>
</dbReference>
<keyword evidence="8" id="KW-1185">Reference proteome</keyword>
<keyword evidence="4 6" id="KW-1133">Transmembrane helix</keyword>
<dbReference type="AlphaFoldDB" id="A0AA41UB31"/>